<reference evidence="2" key="1">
    <citation type="journal article" date="2020" name="Nature">
        <title>Giant virus diversity and host interactions through global metagenomics.</title>
        <authorList>
            <person name="Schulz F."/>
            <person name="Roux S."/>
            <person name="Paez-Espino D."/>
            <person name="Jungbluth S."/>
            <person name="Walsh D.A."/>
            <person name="Denef V.J."/>
            <person name="McMahon K.D."/>
            <person name="Konstantinidis K.T."/>
            <person name="Eloe-Fadrosh E.A."/>
            <person name="Kyrpides N.C."/>
            <person name="Woyke T."/>
        </authorList>
    </citation>
    <scope>NUCLEOTIDE SEQUENCE</scope>
    <source>
        <strain evidence="2">GVMAG-M-3300023179-107</strain>
    </source>
</reference>
<dbReference type="EMBL" id="MN739708">
    <property type="protein sequence ID" value="QHT22227.1"/>
    <property type="molecule type" value="Genomic_DNA"/>
</dbReference>
<protein>
    <submittedName>
        <fullName evidence="2">Uncharacterized protein</fullName>
    </submittedName>
</protein>
<keyword evidence="1" id="KW-0812">Transmembrane</keyword>
<accession>A0A6C0DZA7</accession>
<organism evidence="2">
    <name type="scientific">viral metagenome</name>
    <dbReference type="NCBI Taxonomy" id="1070528"/>
    <lineage>
        <taxon>unclassified sequences</taxon>
        <taxon>metagenomes</taxon>
        <taxon>organismal metagenomes</taxon>
    </lineage>
</organism>
<keyword evidence="1" id="KW-1133">Transmembrane helix</keyword>
<feature type="transmembrane region" description="Helical" evidence="1">
    <location>
        <begin position="29"/>
        <end position="51"/>
    </location>
</feature>
<name>A0A6C0DZA7_9ZZZZ</name>
<proteinExistence type="predicted"/>
<keyword evidence="1" id="KW-0472">Membrane</keyword>
<evidence type="ECO:0000313" key="2">
    <source>
        <dbReference type="EMBL" id="QHT22227.1"/>
    </source>
</evidence>
<sequence length="84" mass="9561">MKLLLNDTLKGIVLSFLYFEITKANDTSFYNVFIFTTFYIILVNCAILVGIDPNIVTNAFLTKAIFTLVDERIKKESDKDNNSS</sequence>
<dbReference type="AlphaFoldDB" id="A0A6C0DZA7"/>
<evidence type="ECO:0000256" key="1">
    <source>
        <dbReference type="SAM" id="Phobius"/>
    </source>
</evidence>